<gene>
    <name evidence="5" type="ORF">QBC38DRAFT_167934</name>
</gene>
<feature type="repeat" description="ANK" evidence="3">
    <location>
        <begin position="465"/>
        <end position="497"/>
    </location>
</feature>
<feature type="region of interest" description="Disordered" evidence="4">
    <location>
        <begin position="668"/>
        <end position="703"/>
    </location>
</feature>
<name>A0AAN7H5B6_9PEZI</name>
<dbReference type="SUPFAM" id="SSF48403">
    <property type="entry name" value="Ankyrin repeat"/>
    <property type="match status" value="1"/>
</dbReference>
<feature type="repeat" description="ANK" evidence="3">
    <location>
        <begin position="249"/>
        <end position="278"/>
    </location>
</feature>
<dbReference type="Proteomes" id="UP001301958">
    <property type="component" value="Unassembled WGS sequence"/>
</dbReference>
<evidence type="ECO:0000313" key="6">
    <source>
        <dbReference type="Proteomes" id="UP001301958"/>
    </source>
</evidence>
<reference evidence="5" key="1">
    <citation type="journal article" date="2023" name="Mol. Phylogenet. Evol.">
        <title>Genome-scale phylogeny and comparative genomics of the fungal order Sordariales.</title>
        <authorList>
            <person name="Hensen N."/>
            <person name="Bonometti L."/>
            <person name="Westerberg I."/>
            <person name="Brannstrom I.O."/>
            <person name="Guillou S."/>
            <person name="Cros-Aarteil S."/>
            <person name="Calhoun S."/>
            <person name="Haridas S."/>
            <person name="Kuo A."/>
            <person name="Mondo S."/>
            <person name="Pangilinan J."/>
            <person name="Riley R."/>
            <person name="LaButti K."/>
            <person name="Andreopoulos B."/>
            <person name="Lipzen A."/>
            <person name="Chen C."/>
            <person name="Yan M."/>
            <person name="Daum C."/>
            <person name="Ng V."/>
            <person name="Clum A."/>
            <person name="Steindorff A."/>
            <person name="Ohm R.A."/>
            <person name="Martin F."/>
            <person name="Silar P."/>
            <person name="Natvig D.O."/>
            <person name="Lalanne C."/>
            <person name="Gautier V."/>
            <person name="Ament-Velasquez S.L."/>
            <person name="Kruys A."/>
            <person name="Hutchinson M.I."/>
            <person name="Powell A.J."/>
            <person name="Barry K."/>
            <person name="Miller A.N."/>
            <person name="Grigoriev I.V."/>
            <person name="Debuchy R."/>
            <person name="Gladieux P."/>
            <person name="Hiltunen Thoren M."/>
            <person name="Johannesson H."/>
        </authorList>
    </citation>
    <scope>NUCLEOTIDE SEQUENCE</scope>
    <source>
        <strain evidence="5">CBS 990.96</strain>
    </source>
</reference>
<dbReference type="PANTHER" id="PTHR24178:SF41">
    <property type="entry name" value="ANKYRIN-2 ISOFORM X1"/>
    <property type="match status" value="1"/>
</dbReference>
<dbReference type="InterPro" id="IPR036770">
    <property type="entry name" value="Ankyrin_rpt-contain_sf"/>
</dbReference>
<dbReference type="EMBL" id="MU865323">
    <property type="protein sequence ID" value="KAK4228064.1"/>
    <property type="molecule type" value="Genomic_DNA"/>
</dbReference>
<dbReference type="PANTHER" id="PTHR24178">
    <property type="entry name" value="MOLTING PROTEIN MLT-4"/>
    <property type="match status" value="1"/>
</dbReference>
<evidence type="ECO:0000313" key="5">
    <source>
        <dbReference type="EMBL" id="KAK4228064.1"/>
    </source>
</evidence>
<feature type="repeat" description="ANK" evidence="3">
    <location>
        <begin position="430"/>
        <end position="452"/>
    </location>
</feature>
<protein>
    <submittedName>
        <fullName evidence="5">Ankyrin repeat-containing domain protein</fullName>
    </submittedName>
</protein>
<reference evidence="5" key="2">
    <citation type="submission" date="2023-05" db="EMBL/GenBank/DDBJ databases">
        <authorList>
            <consortium name="Lawrence Berkeley National Laboratory"/>
            <person name="Steindorff A."/>
            <person name="Hensen N."/>
            <person name="Bonometti L."/>
            <person name="Westerberg I."/>
            <person name="Brannstrom I.O."/>
            <person name="Guillou S."/>
            <person name="Cros-Aarteil S."/>
            <person name="Calhoun S."/>
            <person name="Haridas S."/>
            <person name="Kuo A."/>
            <person name="Mondo S."/>
            <person name="Pangilinan J."/>
            <person name="Riley R."/>
            <person name="Labutti K."/>
            <person name="Andreopoulos B."/>
            <person name="Lipzen A."/>
            <person name="Chen C."/>
            <person name="Yanf M."/>
            <person name="Daum C."/>
            <person name="Ng V."/>
            <person name="Clum A."/>
            <person name="Ohm R."/>
            <person name="Martin F."/>
            <person name="Silar P."/>
            <person name="Natvig D."/>
            <person name="Lalanne C."/>
            <person name="Gautier V."/>
            <person name="Ament-Velasquez S.L."/>
            <person name="Kruys A."/>
            <person name="Hutchinson M.I."/>
            <person name="Powell A.J."/>
            <person name="Barry K."/>
            <person name="Miller A.N."/>
            <person name="Grigoriev I.V."/>
            <person name="Debuchy R."/>
            <person name="Gladieux P."/>
            <person name="Thoren M.H."/>
            <person name="Johannesson H."/>
        </authorList>
    </citation>
    <scope>NUCLEOTIDE SEQUENCE</scope>
    <source>
        <strain evidence="5">CBS 990.96</strain>
    </source>
</reference>
<dbReference type="AlphaFoldDB" id="A0AAN7H5B6"/>
<evidence type="ECO:0000256" key="3">
    <source>
        <dbReference type="PROSITE-ProRule" id="PRU00023"/>
    </source>
</evidence>
<feature type="compositionally biased region" description="Basic and acidic residues" evidence="4">
    <location>
        <begin position="672"/>
        <end position="683"/>
    </location>
</feature>
<dbReference type="Pfam" id="PF00023">
    <property type="entry name" value="Ank"/>
    <property type="match status" value="1"/>
</dbReference>
<organism evidence="5 6">
    <name type="scientific">Podospora fimiseda</name>
    <dbReference type="NCBI Taxonomy" id="252190"/>
    <lineage>
        <taxon>Eukaryota</taxon>
        <taxon>Fungi</taxon>
        <taxon>Dikarya</taxon>
        <taxon>Ascomycota</taxon>
        <taxon>Pezizomycotina</taxon>
        <taxon>Sordariomycetes</taxon>
        <taxon>Sordariomycetidae</taxon>
        <taxon>Sordariales</taxon>
        <taxon>Podosporaceae</taxon>
        <taxon>Podospora</taxon>
    </lineage>
</organism>
<dbReference type="SMART" id="SM00248">
    <property type="entry name" value="ANK"/>
    <property type="match status" value="6"/>
</dbReference>
<dbReference type="PROSITE" id="PS50088">
    <property type="entry name" value="ANK_REPEAT"/>
    <property type="match status" value="3"/>
</dbReference>
<dbReference type="PROSITE" id="PS50297">
    <property type="entry name" value="ANK_REP_REGION"/>
    <property type="match status" value="2"/>
</dbReference>
<accession>A0AAN7H5B6</accession>
<evidence type="ECO:0000256" key="4">
    <source>
        <dbReference type="SAM" id="MobiDB-lite"/>
    </source>
</evidence>
<evidence type="ECO:0000256" key="2">
    <source>
        <dbReference type="ARBA" id="ARBA00023043"/>
    </source>
</evidence>
<keyword evidence="1" id="KW-0677">Repeat</keyword>
<dbReference type="Gene3D" id="1.25.40.20">
    <property type="entry name" value="Ankyrin repeat-containing domain"/>
    <property type="match status" value="2"/>
</dbReference>
<keyword evidence="6" id="KW-1185">Reference proteome</keyword>
<comment type="caution">
    <text evidence="5">The sequence shown here is derived from an EMBL/GenBank/DDBJ whole genome shotgun (WGS) entry which is preliminary data.</text>
</comment>
<feature type="compositionally biased region" description="Basic and acidic residues" evidence="4">
    <location>
        <begin position="690"/>
        <end position="703"/>
    </location>
</feature>
<proteinExistence type="predicted"/>
<dbReference type="Pfam" id="PF12796">
    <property type="entry name" value="Ank_2"/>
    <property type="match status" value="1"/>
</dbReference>
<dbReference type="InterPro" id="IPR002110">
    <property type="entry name" value="Ankyrin_rpt"/>
</dbReference>
<keyword evidence="2 3" id="KW-0040">ANK repeat</keyword>
<sequence>MFYANLSTVAENGQAEIFELFEKTGGILDLKSADSWGISSPGFKSMWLSGMEAAAARGDVDNLRRLLSKGVQISDIKLGKLYPDHPECLELLLEHEKFSRKQLEEVFYDGDWRNKPWVMSIQNIFYRLRYSKQPLDRSPATRWDRDHSHDWYPQNPLWLGEKHLLSLSLILHALHPTVSRSRLEHDLKDMDSILYQCHYGVKEIQAHSEQLHILKQNVSLVCLTGALDTVKILIRKGACINQKGLVCISPLFAAVVSGRKELVSLLLQHGVDPDELHSFTSILSFDHAHDIPQTDDGLPGLFLTPNMVKACWTLVRLAIQEGKLYHTPILLAEELGYVEIYNTLVDSGRTRLSDILTHFKRIFKTRSTNGNLGPILSPHIDECGRLVLKNLVVDRQERTILHLTAAYGAKPFFDVPIKNLAAELAVKDKFGQTPLHSAAICGQTTIVELIVKYTGLQHLHAQNLKGATPLHLALVNLHLTTAQKLVELGSLLLLEDRSGHLPTHRALYAAVETCDLSLLKLIWTATESQLTFQGDMSLLEHRMKDKWRFNLLDYAIKEIADWRVPDWDPEPDAEWNSEDEEPDYDPLIARPDWKTGEEPSQTCDGGLEVKKYLLEKGFNPRWSPEDGGTTSLELAKDYLSEPPEAVSDQAFAALKEVIELFKDYISDSLDTEDNKSKSERAVEGESASLPHKEGNDSKPKQGE</sequence>
<evidence type="ECO:0000256" key="1">
    <source>
        <dbReference type="ARBA" id="ARBA00022737"/>
    </source>
</evidence>